<evidence type="ECO:0000259" key="1">
    <source>
        <dbReference type="Pfam" id="PF03102"/>
    </source>
</evidence>
<dbReference type="PANTHER" id="PTHR42966">
    <property type="entry name" value="N-ACETYLNEURAMINATE SYNTHASE"/>
    <property type="match status" value="1"/>
</dbReference>
<dbReference type="GO" id="GO:0047444">
    <property type="term" value="F:N-acylneuraminate-9-phosphate synthase activity"/>
    <property type="evidence" value="ECO:0007669"/>
    <property type="project" value="TreeGrafter"/>
</dbReference>
<dbReference type="EMBL" id="MFQE01000077">
    <property type="protein sequence ID" value="OGH69538.1"/>
    <property type="molecule type" value="Genomic_DNA"/>
</dbReference>
<dbReference type="SUPFAM" id="SSF51569">
    <property type="entry name" value="Aldolase"/>
    <property type="match status" value="1"/>
</dbReference>
<dbReference type="PANTHER" id="PTHR42966:SF3">
    <property type="entry name" value="BLR5971 PROTEIN"/>
    <property type="match status" value="1"/>
</dbReference>
<evidence type="ECO:0000313" key="2">
    <source>
        <dbReference type="EMBL" id="OGH69538.1"/>
    </source>
</evidence>
<dbReference type="AlphaFoldDB" id="A0A1F6MDB9"/>
<dbReference type="InterPro" id="IPR013785">
    <property type="entry name" value="Aldolase_TIM"/>
</dbReference>
<comment type="caution">
    <text evidence="2">The sequence shown here is derived from an EMBL/GenBank/DDBJ whole genome shotgun (WGS) entry which is preliminary data.</text>
</comment>
<sequence length="279" mass="31929">MPVTIIAEVGINHNGDLDIAKRLIDGARLAGCDAVKFQKRTIETVYTKDELDRPRESPWGTTNRQQKDGLEFSLDDYREIDRHCKERGMKWFFSAWDPQSQRDMRSFGCPYNKIASAMIGHTELLREVASEKKHTFLSTGMSAFEEIDRAVEVFRSAGCPFELMHCNSTYPMQNNQANLKMIQVLRDRYHCNVGYSGHEQGRVVSFAACVLGATSLERHITLDRGMYGSDQAASIEIYELCKLVNDVRIIDAIMGDGVKRVTETEQPIREKLRYYDKKK</sequence>
<dbReference type="Gene3D" id="3.20.20.70">
    <property type="entry name" value="Aldolase class I"/>
    <property type="match status" value="1"/>
</dbReference>
<proteinExistence type="predicted"/>
<dbReference type="Pfam" id="PF03102">
    <property type="entry name" value="NeuB"/>
    <property type="match status" value="1"/>
</dbReference>
<name>A0A1F6MDB9_9BACT</name>
<evidence type="ECO:0000313" key="3">
    <source>
        <dbReference type="Proteomes" id="UP000177457"/>
    </source>
</evidence>
<feature type="domain" description="PseI/NeuA/B-like" evidence="1">
    <location>
        <begin position="23"/>
        <end position="259"/>
    </location>
</feature>
<accession>A0A1F6MDB9</accession>
<dbReference type="Proteomes" id="UP000177457">
    <property type="component" value="Unassembled WGS sequence"/>
</dbReference>
<dbReference type="InterPro" id="IPR051690">
    <property type="entry name" value="PseI-like"/>
</dbReference>
<organism evidence="2 3">
    <name type="scientific">Candidatus Magasanikbacteria bacterium RIFCSPHIGHO2_02_FULL_51_14</name>
    <dbReference type="NCBI Taxonomy" id="1798683"/>
    <lineage>
        <taxon>Bacteria</taxon>
        <taxon>Candidatus Magasanikiibacteriota</taxon>
    </lineage>
</organism>
<reference evidence="2 3" key="1">
    <citation type="journal article" date="2016" name="Nat. Commun.">
        <title>Thousands of microbial genomes shed light on interconnected biogeochemical processes in an aquifer system.</title>
        <authorList>
            <person name="Anantharaman K."/>
            <person name="Brown C.T."/>
            <person name="Hug L.A."/>
            <person name="Sharon I."/>
            <person name="Castelle C.J."/>
            <person name="Probst A.J."/>
            <person name="Thomas B.C."/>
            <person name="Singh A."/>
            <person name="Wilkins M.J."/>
            <person name="Karaoz U."/>
            <person name="Brodie E.L."/>
            <person name="Williams K.H."/>
            <person name="Hubbard S.S."/>
            <person name="Banfield J.F."/>
        </authorList>
    </citation>
    <scope>NUCLEOTIDE SEQUENCE [LARGE SCALE GENOMIC DNA]</scope>
</reference>
<dbReference type="STRING" id="1798683.A3C90_00265"/>
<dbReference type="InterPro" id="IPR013132">
    <property type="entry name" value="PseI/NeuA/B-like_N"/>
</dbReference>
<protein>
    <submittedName>
        <fullName evidence="2">N-acetylneuraminate synthase</fullName>
    </submittedName>
</protein>
<gene>
    <name evidence="2" type="ORF">A3C90_00265</name>
</gene>
<dbReference type="GO" id="GO:0016051">
    <property type="term" value="P:carbohydrate biosynthetic process"/>
    <property type="evidence" value="ECO:0007669"/>
    <property type="project" value="InterPro"/>
</dbReference>